<reference evidence="1 2" key="1">
    <citation type="submission" date="2019-11" db="EMBL/GenBank/DDBJ databases">
        <title>P. haliotis isolates from Z. marina roots.</title>
        <authorList>
            <person name="Cohen M."/>
            <person name="Jospin G."/>
            <person name="Eisen J.A."/>
            <person name="Coil D.A."/>
        </authorList>
    </citation>
    <scope>NUCLEOTIDE SEQUENCE [LARGE SCALE GENOMIC DNA]</scope>
    <source>
        <strain evidence="1 2">UCD-MCMsp1aY</strain>
    </source>
</reference>
<comment type="caution">
    <text evidence="1">The sequence shown here is derived from an EMBL/GenBank/DDBJ whole genome shotgun (WGS) entry which is preliminary data.</text>
</comment>
<protein>
    <submittedName>
        <fullName evidence="1">Elongation factor P hydroxylase</fullName>
    </submittedName>
</protein>
<dbReference type="InterPro" id="IPR007411">
    <property type="entry name" value="EpmC"/>
</dbReference>
<gene>
    <name evidence="1" type="ORF">GNP35_07200</name>
</gene>
<keyword evidence="1" id="KW-0648">Protein biosynthesis</keyword>
<dbReference type="Proteomes" id="UP000439994">
    <property type="component" value="Unassembled WGS sequence"/>
</dbReference>
<name>A0A6N8FD76_9GAMM</name>
<dbReference type="GO" id="GO:0003746">
    <property type="term" value="F:translation elongation factor activity"/>
    <property type="evidence" value="ECO:0007669"/>
    <property type="project" value="UniProtKB-KW"/>
</dbReference>
<dbReference type="OrthoDB" id="5298591at2"/>
<evidence type="ECO:0000313" key="2">
    <source>
        <dbReference type="Proteomes" id="UP000439994"/>
    </source>
</evidence>
<dbReference type="Pfam" id="PF04315">
    <property type="entry name" value="EpmC"/>
    <property type="match status" value="1"/>
</dbReference>
<organism evidence="1 2">
    <name type="scientific">Psychrosphaera haliotis</name>
    <dbReference type="NCBI Taxonomy" id="555083"/>
    <lineage>
        <taxon>Bacteria</taxon>
        <taxon>Pseudomonadati</taxon>
        <taxon>Pseudomonadota</taxon>
        <taxon>Gammaproteobacteria</taxon>
        <taxon>Alteromonadales</taxon>
        <taxon>Pseudoalteromonadaceae</taxon>
        <taxon>Psychrosphaera</taxon>
    </lineage>
</organism>
<keyword evidence="1" id="KW-0251">Elongation factor</keyword>
<evidence type="ECO:0000313" key="1">
    <source>
        <dbReference type="EMBL" id="MUH72281.1"/>
    </source>
</evidence>
<dbReference type="AlphaFoldDB" id="A0A6N8FD76"/>
<accession>A0A6N8FD76</accession>
<proteinExistence type="predicted"/>
<keyword evidence="2" id="KW-1185">Reference proteome</keyword>
<sequence length="211" mass="23787">MGCQSVSVHSISKAVPIKSSQADDVALVHQITDLKRLFDDTFASDFNTRLIKGDDEPIYLPANTGEGKLPAQPFAQVVFAHGFYASALHEIAHWCLAGEQRRTQVDYGYWYCPDGRTAEEQQKFQSVEIKPQAIEWALSLAAGFRFQVSCDNLSGDEFGQQPDRLAFEKQILDQIKVYLDNGYPPRAQLFIECLAAFYNQSPFDELKRLVT</sequence>
<dbReference type="EMBL" id="WOCD01000003">
    <property type="protein sequence ID" value="MUH72281.1"/>
    <property type="molecule type" value="Genomic_DNA"/>
</dbReference>